<dbReference type="Pfam" id="PF12831">
    <property type="entry name" value="FAD_oxidored"/>
    <property type="match status" value="1"/>
</dbReference>
<protein>
    <submittedName>
        <fullName evidence="7">FAD dependent oxidoreductase</fullName>
    </submittedName>
</protein>
<dbReference type="Proteomes" id="UP000199103">
    <property type="component" value="Chromosome I"/>
</dbReference>
<dbReference type="EMBL" id="LT629772">
    <property type="protein sequence ID" value="SDT21779.1"/>
    <property type="molecule type" value="Genomic_DNA"/>
</dbReference>
<dbReference type="Gene3D" id="3.50.50.60">
    <property type="entry name" value="FAD/NAD(P)-binding domain"/>
    <property type="match status" value="1"/>
</dbReference>
<keyword evidence="2" id="KW-0479">Metal-binding</keyword>
<dbReference type="PANTHER" id="PTHR43498:SF1">
    <property type="entry name" value="COB--COM HETERODISULFIDE REDUCTASE IRON-SULFUR SUBUNIT A"/>
    <property type="match status" value="1"/>
</dbReference>
<name>A0A1H1YKI7_9ACTN</name>
<evidence type="ECO:0000256" key="1">
    <source>
        <dbReference type="ARBA" id="ARBA00022485"/>
    </source>
</evidence>
<keyword evidence="8" id="KW-1185">Reference proteome</keyword>
<evidence type="ECO:0000313" key="7">
    <source>
        <dbReference type="EMBL" id="SDT21779.1"/>
    </source>
</evidence>
<accession>A0A1H1YKI7</accession>
<organism evidence="7 8">
    <name type="scientific">Microlunatus soli</name>
    <dbReference type="NCBI Taxonomy" id="630515"/>
    <lineage>
        <taxon>Bacteria</taxon>
        <taxon>Bacillati</taxon>
        <taxon>Actinomycetota</taxon>
        <taxon>Actinomycetes</taxon>
        <taxon>Propionibacteriales</taxon>
        <taxon>Propionibacteriaceae</taxon>
        <taxon>Microlunatus</taxon>
    </lineage>
</organism>
<feature type="region of interest" description="Disordered" evidence="6">
    <location>
        <begin position="1"/>
        <end position="54"/>
    </location>
</feature>
<evidence type="ECO:0000313" key="8">
    <source>
        <dbReference type="Proteomes" id="UP000199103"/>
    </source>
</evidence>
<dbReference type="InterPro" id="IPR039650">
    <property type="entry name" value="HdrA-like"/>
</dbReference>
<gene>
    <name evidence="7" type="ORF">SAMN04489812_4625</name>
</gene>
<evidence type="ECO:0000256" key="3">
    <source>
        <dbReference type="ARBA" id="ARBA00023002"/>
    </source>
</evidence>
<proteinExistence type="predicted"/>
<dbReference type="AlphaFoldDB" id="A0A1H1YKI7"/>
<dbReference type="STRING" id="630515.SAMN04489812_4625"/>
<sequence>MHNVHGHTACMRTDQRRSTASQSSGTDSPAIDAPATDVSDPGRPRLLVEPATGSRSYRTEQLTAGLAIVGGGLAGTCAAITAARAGVEVVLVQDRPVLGGNSSSEVRLWVLGATAHMTNNNRFAREGGVVDEILVENTYRNPDGNPLIFDTILLEKVVQEPNIRLLLNTALTEVTMKERAIGAVAAFCSQNSTRYEVSADLFLDSSGDGALAFLAGAGFRMGAEASAEYGELFAPSEEFGDLLGHSMYFYTKDVGHPVKFVAPSYALSDLSDIPRARSFNTKEDGCRLWWIEWGGRLDTVHETETIKWKLWQVVYGVWDHLKNSGEFPDAENLTLEWVGTIPGKRESRRFDGLYRLRQSDVIDQAQHDDAVAFGGWSIDLHPADGVFSEKPGSTHLHSRGTYQIPYRCLVSKDVQNLFFAGRIISASHVAFGSTRVMATSAHGAQAVALAAALCLRDGRRPAELLDPTAMAELQRALLRAGQHIPQRSLDDPDDLARTATASASSELSLGALAASGPVGLDTDRGQLLPLPAGPVPQVLLRVDVTAATELRAELRRGARADDYTPDVVLGHCRVPLDPGDDQLIKLDFDAELTEDAYTVLCLLANDAVSVHTTETIITGLIPLQHSKDQLADPSIGWPGLEFWTPVRRPAGRNLALTLDPPIVPGPAASVLNGLDRPTDRTNAWIAALDDELPTLRLTWPSPQRIGRIELRFDTDFDHAMESVLYTQPESPMPQCVRDFTVLGDGRVLGAVHDHHQSAYTLVLDQPTLLSEVVITVQAVNGNAPAAIMAVRCYADPDSRILRSAGPERDGDG</sequence>
<evidence type="ECO:0000256" key="4">
    <source>
        <dbReference type="ARBA" id="ARBA00023004"/>
    </source>
</evidence>
<evidence type="ECO:0000256" key="2">
    <source>
        <dbReference type="ARBA" id="ARBA00022723"/>
    </source>
</evidence>
<feature type="compositionally biased region" description="Polar residues" evidence="6">
    <location>
        <begin position="18"/>
        <end position="27"/>
    </location>
</feature>
<dbReference type="GO" id="GO:0016491">
    <property type="term" value="F:oxidoreductase activity"/>
    <property type="evidence" value="ECO:0007669"/>
    <property type="project" value="UniProtKB-KW"/>
</dbReference>
<keyword evidence="3" id="KW-0560">Oxidoreductase</keyword>
<keyword evidence="1" id="KW-0004">4Fe-4S</keyword>
<dbReference type="GO" id="GO:0051539">
    <property type="term" value="F:4 iron, 4 sulfur cluster binding"/>
    <property type="evidence" value="ECO:0007669"/>
    <property type="project" value="UniProtKB-KW"/>
</dbReference>
<dbReference type="InterPro" id="IPR036188">
    <property type="entry name" value="FAD/NAD-bd_sf"/>
</dbReference>
<dbReference type="GO" id="GO:0046872">
    <property type="term" value="F:metal ion binding"/>
    <property type="evidence" value="ECO:0007669"/>
    <property type="project" value="UniProtKB-KW"/>
</dbReference>
<reference evidence="7 8" key="1">
    <citation type="submission" date="2016-10" db="EMBL/GenBank/DDBJ databases">
        <authorList>
            <person name="de Groot N.N."/>
        </authorList>
    </citation>
    <scope>NUCLEOTIDE SEQUENCE [LARGE SCALE GENOMIC DNA]</scope>
    <source>
        <strain evidence="7 8">DSM 21800</strain>
    </source>
</reference>
<dbReference type="SUPFAM" id="SSF51905">
    <property type="entry name" value="FAD/NAD(P)-binding domain"/>
    <property type="match status" value="1"/>
</dbReference>
<dbReference type="PANTHER" id="PTHR43498">
    <property type="entry name" value="FERREDOXIN:COB-COM HETERODISULFIDE REDUCTASE SUBUNIT A"/>
    <property type="match status" value="1"/>
</dbReference>
<keyword evidence="5" id="KW-0411">Iron-sulfur</keyword>
<evidence type="ECO:0000256" key="6">
    <source>
        <dbReference type="SAM" id="MobiDB-lite"/>
    </source>
</evidence>
<keyword evidence="4" id="KW-0408">Iron</keyword>
<evidence type="ECO:0000256" key="5">
    <source>
        <dbReference type="ARBA" id="ARBA00023014"/>
    </source>
</evidence>